<keyword evidence="3" id="KW-1185">Reference proteome</keyword>
<reference evidence="2" key="1">
    <citation type="submission" date="2020-06" db="EMBL/GenBank/DDBJ databases">
        <title>WGS assembly of Ceratodon purpureus strain R40.</title>
        <authorList>
            <person name="Carey S.B."/>
            <person name="Jenkins J."/>
            <person name="Shu S."/>
            <person name="Lovell J.T."/>
            <person name="Sreedasyam A."/>
            <person name="Maumus F."/>
            <person name="Tiley G.P."/>
            <person name="Fernandez-Pozo N."/>
            <person name="Barry K."/>
            <person name="Chen C."/>
            <person name="Wang M."/>
            <person name="Lipzen A."/>
            <person name="Daum C."/>
            <person name="Saski C.A."/>
            <person name="Payton A.C."/>
            <person name="Mcbreen J.C."/>
            <person name="Conrad R.E."/>
            <person name="Kollar L.M."/>
            <person name="Olsson S."/>
            <person name="Huttunen S."/>
            <person name="Landis J.B."/>
            <person name="Wickett N.J."/>
            <person name="Johnson M.G."/>
            <person name="Rensing S.A."/>
            <person name="Grimwood J."/>
            <person name="Schmutz J."/>
            <person name="Mcdaniel S.F."/>
        </authorList>
    </citation>
    <scope>NUCLEOTIDE SEQUENCE</scope>
    <source>
        <strain evidence="2">R40</strain>
    </source>
</reference>
<evidence type="ECO:0000313" key="3">
    <source>
        <dbReference type="Proteomes" id="UP000822688"/>
    </source>
</evidence>
<feature type="chain" id="PRO_5035938329" description="Secreted protein" evidence="1">
    <location>
        <begin position="21"/>
        <end position="66"/>
    </location>
</feature>
<dbReference type="AlphaFoldDB" id="A0A8T0HNM6"/>
<dbReference type="EMBL" id="CM026426">
    <property type="protein sequence ID" value="KAG0572208.1"/>
    <property type="molecule type" value="Genomic_DNA"/>
</dbReference>
<evidence type="ECO:0000313" key="2">
    <source>
        <dbReference type="EMBL" id="KAG0572208.1"/>
    </source>
</evidence>
<dbReference type="Proteomes" id="UP000822688">
    <property type="component" value="Chromosome V"/>
</dbReference>
<feature type="signal peptide" evidence="1">
    <location>
        <begin position="1"/>
        <end position="20"/>
    </location>
</feature>
<proteinExistence type="predicted"/>
<organism evidence="2 3">
    <name type="scientific">Ceratodon purpureus</name>
    <name type="common">Fire moss</name>
    <name type="synonym">Dicranum purpureum</name>
    <dbReference type="NCBI Taxonomy" id="3225"/>
    <lineage>
        <taxon>Eukaryota</taxon>
        <taxon>Viridiplantae</taxon>
        <taxon>Streptophyta</taxon>
        <taxon>Embryophyta</taxon>
        <taxon>Bryophyta</taxon>
        <taxon>Bryophytina</taxon>
        <taxon>Bryopsida</taxon>
        <taxon>Dicranidae</taxon>
        <taxon>Pseudoditrichales</taxon>
        <taxon>Ditrichaceae</taxon>
        <taxon>Ceratodon</taxon>
    </lineage>
</organism>
<evidence type="ECO:0008006" key="4">
    <source>
        <dbReference type="Google" id="ProtNLM"/>
    </source>
</evidence>
<name>A0A8T0HNM6_CERPU</name>
<accession>A0A8T0HNM6</accession>
<evidence type="ECO:0000256" key="1">
    <source>
        <dbReference type="SAM" id="SignalP"/>
    </source>
</evidence>
<protein>
    <recommendedName>
        <fullName evidence="4">Secreted protein</fullName>
    </recommendedName>
</protein>
<gene>
    <name evidence="2" type="ORF">KC19_VG076400</name>
</gene>
<sequence>MEIYHLRTFSTMSLALNVSALLLLRCPQYPPPSASISISVFVQTNCFVVSKVSPCPCVELKKSCRP</sequence>
<comment type="caution">
    <text evidence="2">The sequence shown here is derived from an EMBL/GenBank/DDBJ whole genome shotgun (WGS) entry which is preliminary data.</text>
</comment>
<keyword evidence="1" id="KW-0732">Signal</keyword>